<proteinExistence type="predicted"/>
<feature type="domain" description="Cysteine-rich" evidence="2">
    <location>
        <begin position="150"/>
        <end position="237"/>
    </location>
</feature>
<dbReference type="AlphaFoldDB" id="H5SHC6"/>
<dbReference type="PANTHER" id="PTHR42947">
    <property type="entry name" value="COB--COM HETERODISULFIDE REDUCTASE SUBUNIT B 1"/>
    <property type="match status" value="1"/>
</dbReference>
<sequence>MKYLYYPGCSLKGTNRAYEESVLASFKALNIEIEELEDWNCCGATAYMSVDEMKSFALAARNLALAERQGADSPTLIAPCSGCYLVLSKTQHYLEEYSEVSRTIDNALQAARLRYSRKVHVRHPLDILINEIGIQAIAQRVRQPLRGLQVACYYGCQIVRPYAAFDDQVNPKTMDHLMRALGAETVEWPLKTRCCGGSLMGTLPEVGVPLSYILLKEALKRGADVVATACPLCQFNLECYQDKMSKQFQERVQIPVVYFTQLLGLALGVPERQLGMHRLLVPFTLPTARGGERLHA</sequence>
<feature type="domain" description="Cysteine-rich" evidence="2">
    <location>
        <begin position="3"/>
        <end position="87"/>
    </location>
</feature>
<reference evidence="3" key="2">
    <citation type="journal article" date="2012" name="PLoS ONE">
        <title>A Deeply Branching Thermophilic Bacterium with an Ancient Acetyl-CoA Pathway Dominates a Subsurface Ecosystem.</title>
        <authorList>
            <person name="Takami H."/>
            <person name="Noguchi H."/>
            <person name="Takaki Y."/>
            <person name="Uchiyama I."/>
            <person name="Toyoda A."/>
            <person name="Nishi S."/>
            <person name="Chee G.-J."/>
            <person name="Arai W."/>
            <person name="Nunoura T."/>
            <person name="Itoh T."/>
            <person name="Hattori M."/>
            <person name="Takai K."/>
        </authorList>
    </citation>
    <scope>NUCLEOTIDE SEQUENCE</scope>
</reference>
<dbReference type="Gene3D" id="1.20.1050.140">
    <property type="match status" value="1"/>
</dbReference>
<keyword evidence="1" id="KW-0560">Oxidoreductase</keyword>
<evidence type="ECO:0000256" key="1">
    <source>
        <dbReference type="ARBA" id="ARBA00023002"/>
    </source>
</evidence>
<dbReference type="GO" id="GO:0016491">
    <property type="term" value="F:oxidoreductase activity"/>
    <property type="evidence" value="ECO:0007669"/>
    <property type="project" value="UniProtKB-KW"/>
</dbReference>
<name>H5SHC6_9BACT</name>
<reference evidence="3" key="1">
    <citation type="journal article" date="2005" name="Environ. Microbiol.">
        <title>Genetic and functional properties of uncultivated thermophilic crenarchaeotes from a subsurface gold mine as revealed by analysis of genome fragments.</title>
        <authorList>
            <person name="Nunoura T."/>
            <person name="Hirayama H."/>
            <person name="Takami H."/>
            <person name="Oida H."/>
            <person name="Nishi S."/>
            <person name="Shimamura S."/>
            <person name="Suzuki Y."/>
            <person name="Inagaki F."/>
            <person name="Takai K."/>
            <person name="Nealson K.H."/>
            <person name="Horikoshi K."/>
        </authorList>
    </citation>
    <scope>NUCLEOTIDE SEQUENCE</scope>
</reference>
<accession>H5SHC6</accession>
<dbReference type="InterPro" id="IPR004017">
    <property type="entry name" value="Cys_rich_dom"/>
</dbReference>
<dbReference type="InterPro" id="IPR051278">
    <property type="entry name" value="HdrB/HdrD_reductase"/>
</dbReference>
<evidence type="ECO:0000259" key="2">
    <source>
        <dbReference type="Pfam" id="PF02754"/>
    </source>
</evidence>
<dbReference type="PANTHER" id="PTHR42947:SF1">
    <property type="entry name" value="COB--COM HETERODISULFIDE REDUCTASE SUBUNIT B 1"/>
    <property type="match status" value="1"/>
</dbReference>
<evidence type="ECO:0000313" key="3">
    <source>
        <dbReference type="EMBL" id="BAL55562.1"/>
    </source>
</evidence>
<dbReference type="EMBL" id="AP011720">
    <property type="protein sequence ID" value="BAL55562.1"/>
    <property type="molecule type" value="Genomic_DNA"/>
</dbReference>
<protein>
    <submittedName>
        <fullName evidence="3">Heterodisulfide reductase subunit B</fullName>
    </submittedName>
</protein>
<dbReference type="Pfam" id="PF02754">
    <property type="entry name" value="CCG"/>
    <property type="match status" value="2"/>
</dbReference>
<organism evidence="3">
    <name type="scientific">uncultured Acetothermia bacterium</name>
    <dbReference type="NCBI Taxonomy" id="236499"/>
    <lineage>
        <taxon>Bacteria</taxon>
        <taxon>Candidatus Bipolaricaulota</taxon>
        <taxon>environmental samples</taxon>
    </lineage>
</organism>
<gene>
    <name evidence="3" type="ORF">HGMM_F28H07C36</name>
</gene>